<dbReference type="InterPro" id="IPR004504">
    <property type="entry name" value="DNA_repair_RadA"/>
</dbReference>
<evidence type="ECO:0000256" key="12">
    <source>
        <dbReference type="NCBIfam" id="TIGR00416"/>
    </source>
</evidence>
<evidence type="ECO:0000256" key="13">
    <source>
        <dbReference type="RuleBase" id="RU003555"/>
    </source>
</evidence>
<dbReference type="Gene3D" id="3.30.230.10">
    <property type="match status" value="1"/>
</dbReference>
<gene>
    <name evidence="11" type="primary">radA</name>
    <name evidence="15" type="ORF">DNU06_09780</name>
</gene>
<keyword evidence="7 11" id="KW-0067">ATP-binding</keyword>
<dbReference type="GO" id="GO:0000725">
    <property type="term" value="P:recombinational repair"/>
    <property type="evidence" value="ECO:0007669"/>
    <property type="project" value="UniProtKB-UniRule"/>
</dbReference>
<evidence type="ECO:0000256" key="6">
    <source>
        <dbReference type="ARBA" id="ARBA00022833"/>
    </source>
</evidence>
<dbReference type="InterPro" id="IPR020588">
    <property type="entry name" value="RecA_ATP-bd"/>
</dbReference>
<keyword evidence="6 13" id="KW-0862">Zinc</keyword>
<dbReference type="RefSeq" id="WP_111063146.1">
    <property type="nucleotide sequence ID" value="NZ_JBHUCU010000032.1"/>
</dbReference>
<evidence type="ECO:0000256" key="11">
    <source>
        <dbReference type="HAMAP-Rule" id="MF_01498"/>
    </source>
</evidence>
<dbReference type="GO" id="GO:0140664">
    <property type="term" value="F:ATP-dependent DNA damage sensor activity"/>
    <property type="evidence" value="ECO:0007669"/>
    <property type="project" value="InterPro"/>
</dbReference>
<keyword evidence="10 11" id="KW-0234">DNA repair</keyword>
<keyword evidence="9 11" id="KW-0238">DNA-binding</keyword>
<keyword evidence="8 11" id="KW-0346">Stress response</keyword>
<evidence type="ECO:0000256" key="4">
    <source>
        <dbReference type="ARBA" id="ARBA00022771"/>
    </source>
</evidence>
<dbReference type="Pfam" id="PF13541">
    <property type="entry name" value="ChlI"/>
    <property type="match status" value="1"/>
</dbReference>
<dbReference type="PANTHER" id="PTHR32472">
    <property type="entry name" value="DNA REPAIR PROTEIN RADA"/>
    <property type="match status" value="1"/>
</dbReference>
<comment type="caution">
    <text evidence="15">The sequence shown here is derived from an EMBL/GenBank/DDBJ whole genome shotgun (WGS) entry which is preliminary data.</text>
</comment>
<dbReference type="InterPro" id="IPR014721">
    <property type="entry name" value="Ribsml_uS5_D2-typ_fold_subgr"/>
</dbReference>
<dbReference type="SUPFAM" id="SSF52540">
    <property type="entry name" value="P-loop containing nucleoside triphosphate hydrolases"/>
    <property type="match status" value="1"/>
</dbReference>
<dbReference type="GO" id="GO:0005829">
    <property type="term" value="C:cytosol"/>
    <property type="evidence" value="ECO:0007669"/>
    <property type="project" value="TreeGrafter"/>
</dbReference>
<dbReference type="PRINTS" id="PR01874">
    <property type="entry name" value="DNAREPAIRADA"/>
</dbReference>
<dbReference type="HAMAP" id="MF_01498">
    <property type="entry name" value="RadA_bact"/>
    <property type="match status" value="1"/>
</dbReference>
<evidence type="ECO:0000256" key="5">
    <source>
        <dbReference type="ARBA" id="ARBA00022801"/>
    </source>
</evidence>
<dbReference type="OrthoDB" id="9803906at2"/>
<feature type="region of interest" description="Lon-protease-like" evidence="11">
    <location>
        <begin position="352"/>
        <end position="455"/>
    </location>
</feature>
<dbReference type="Gene3D" id="3.40.50.300">
    <property type="entry name" value="P-loop containing nucleotide triphosphate hydrolases"/>
    <property type="match status" value="1"/>
</dbReference>
<dbReference type="GO" id="GO:0008270">
    <property type="term" value="F:zinc ion binding"/>
    <property type="evidence" value="ECO:0007669"/>
    <property type="project" value="UniProtKB-KW"/>
</dbReference>
<keyword evidence="3 11" id="KW-0227">DNA damage</keyword>
<evidence type="ECO:0000259" key="14">
    <source>
        <dbReference type="PROSITE" id="PS50162"/>
    </source>
</evidence>
<protein>
    <recommendedName>
        <fullName evidence="11 12">DNA repair protein RadA</fullName>
    </recommendedName>
</protein>
<evidence type="ECO:0000256" key="9">
    <source>
        <dbReference type="ARBA" id="ARBA00023125"/>
    </source>
</evidence>
<sequence>MAKLKTTFFCQNCGAQSPQWVGKCNSCNEWNTYAEEVVEKTGTKKVPFSSSKDKRVVKPQRLTEIKPQKENRIALNDQELNRVLGGGLVPGSLVLFGGEPGIGKSTLLLQLAVSQPQLKVLYVSGEESEQQISMRADRLGKANDNCFILTETSTQNIFLQIETLQPDLLIIDSIQTLQSPTIESSPGSISQIRECTAELLKYAKETNTPVFLIGHITKEGALAGPKVLEHMVDTVLHFEGDRNHFYRLLRSVKNRFGSTNELGIYEMSGKGLREVDNPSEILISGNNENLSGISIASTLEGVRPILVEVQALVSTAAYGTPQRSSTGFDLRRLNMLLAVLEKRCGFKLGAKDVFLNIAGGMRVDDPAIDLAVVCAVMSSNADIAIPNNICLAAEVGLSGEIRPVNRLEQRISEAEKLGFEKIIIAKSKTKLAHDKHKIEIIETGKIEEVVRAIFG</sequence>
<organism evidence="15 16">
    <name type="scientific">Putridiphycobacter roseus</name>
    <dbReference type="NCBI Taxonomy" id="2219161"/>
    <lineage>
        <taxon>Bacteria</taxon>
        <taxon>Pseudomonadati</taxon>
        <taxon>Bacteroidota</taxon>
        <taxon>Flavobacteriia</taxon>
        <taxon>Flavobacteriales</taxon>
        <taxon>Crocinitomicaceae</taxon>
        <taxon>Putridiphycobacter</taxon>
    </lineage>
</organism>
<dbReference type="CDD" id="cd01121">
    <property type="entry name" value="RadA_SMS_N"/>
    <property type="match status" value="1"/>
</dbReference>
<evidence type="ECO:0000256" key="3">
    <source>
        <dbReference type="ARBA" id="ARBA00022763"/>
    </source>
</evidence>
<dbReference type="InterPro" id="IPR041166">
    <property type="entry name" value="Rubredoxin_2"/>
</dbReference>
<evidence type="ECO:0000256" key="8">
    <source>
        <dbReference type="ARBA" id="ARBA00023016"/>
    </source>
</evidence>
<dbReference type="Pfam" id="PF13481">
    <property type="entry name" value="AAA_25"/>
    <property type="match status" value="1"/>
</dbReference>
<evidence type="ECO:0000313" key="16">
    <source>
        <dbReference type="Proteomes" id="UP000249248"/>
    </source>
</evidence>
<reference evidence="15 16" key="1">
    <citation type="submission" date="2018-06" db="EMBL/GenBank/DDBJ databases">
        <title>The draft genome sequence of Crocinitomix sp. SM1701.</title>
        <authorList>
            <person name="Zhang X."/>
        </authorList>
    </citation>
    <scope>NUCLEOTIDE SEQUENCE [LARGE SCALE GENOMIC DNA]</scope>
    <source>
        <strain evidence="15 16">SM1701</strain>
    </source>
</reference>
<keyword evidence="2 11" id="KW-0547">Nucleotide-binding</keyword>
<name>A0A2W1MXY8_9FLAO</name>
<keyword evidence="16" id="KW-1185">Reference proteome</keyword>
<comment type="function">
    <text evidence="11">Plays a role in repairing double-strand DNA breaks, probably involving stabilizing or processing branched DNA or blocked replication forks.</text>
</comment>
<dbReference type="InterPro" id="IPR027417">
    <property type="entry name" value="P-loop_NTPase"/>
</dbReference>
<dbReference type="InterPro" id="IPR020568">
    <property type="entry name" value="Ribosomal_Su5_D2-typ_SF"/>
</dbReference>
<evidence type="ECO:0000256" key="1">
    <source>
        <dbReference type="ARBA" id="ARBA00022723"/>
    </source>
</evidence>
<dbReference type="PANTHER" id="PTHR32472:SF10">
    <property type="entry name" value="DNA REPAIR PROTEIN RADA-LIKE PROTEIN"/>
    <property type="match status" value="1"/>
</dbReference>
<evidence type="ECO:0000256" key="7">
    <source>
        <dbReference type="ARBA" id="ARBA00022840"/>
    </source>
</evidence>
<dbReference type="AlphaFoldDB" id="A0A2W1MXY8"/>
<comment type="function">
    <text evidence="13">DNA-dependent ATPase involved in processing of recombination intermediates, plays a role in repairing DNA breaks. Stimulates the branch migration of RecA-mediated strand transfer reactions, allowing the 3' invading strand to extend heteroduplex DNA faster. Binds ssDNA in the presence of ADP but not other nucleotides, has ATPase activity that is stimulated by ssDNA and various branched DNA structures, but inhibited by SSB. Does not have RecA's homology-searching function.</text>
</comment>
<dbReference type="NCBIfam" id="TIGR00416">
    <property type="entry name" value="sms"/>
    <property type="match status" value="1"/>
</dbReference>
<accession>A0A2W1MXY8</accession>
<dbReference type="Proteomes" id="UP000249248">
    <property type="component" value="Unassembled WGS sequence"/>
</dbReference>
<dbReference type="GO" id="GO:0003684">
    <property type="term" value="F:damaged DNA binding"/>
    <property type="evidence" value="ECO:0007669"/>
    <property type="project" value="InterPro"/>
</dbReference>
<feature type="binding site" evidence="11">
    <location>
        <begin position="98"/>
        <end position="105"/>
    </location>
    <ligand>
        <name>ATP</name>
        <dbReference type="ChEBI" id="CHEBI:30616"/>
    </ligand>
</feature>
<dbReference type="InterPro" id="IPR003593">
    <property type="entry name" value="AAA+_ATPase"/>
</dbReference>
<proteinExistence type="inferred from homology"/>
<dbReference type="SMART" id="SM00382">
    <property type="entry name" value="AAA"/>
    <property type="match status" value="1"/>
</dbReference>
<evidence type="ECO:0000313" key="15">
    <source>
        <dbReference type="EMBL" id="PZE17029.1"/>
    </source>
</evidence>
<dbReference type="SUPFAM" id="SSF54211">
    <property type="entry name" value="Ribosomal protein S5 domain 2-like"/>
    <property type="match status" value="1"/>
</dbReference>
<evidence type="ECO:0000256" key="2">
    <source>
        <dbReference type="ARBA" id="ARBA00022741"/>
    </source>
</evidence>
<dbReference type="GO" id="GO:0005524">
    <property type="term" value="F:ATP binding"/>
    <property type="evidence" value="ECO:0007669"/>
    <property type="project" value="UniProtKB-UniRule"/>
</dbReference>
<dbReference type="PROSITE" id="PS50162">
    <property type="entry name" value="RECA_2"/>
    <property type="match status" value="1"/>
</dbReference>
<dbReference type="FunFam" id="3.40.50.300:FF:000050">
    <property type="entry name" value="DNA repair protein RadA"/>
    <property type="match status" value="1"/>
</dbReference>
<comment type="similarity">
    <text evidence="11 13">Belongs to the RecA family. RadA subfamily.</text>
</comment>
<dbReference type="Pfam" id="PF18073">
    <property type="entry name" value="Zn_ribbon_LapB"/>
    <property type="match status" value="1"/>
</dbReference>
<dbReference type="EMBL" id="QKSB01000005">
    <property type="protein sequence ID" value="PZE17029.1"/>
    <property type="molecule type" value="Genomic_DNA"/>
</dbReference>
<feature type="domain" description="RecA family profile 1" evidence="14">
    <location>
        <begin position="69"/>
        <end position="216"/>
    </location>
</feature>
<evidence type="ECO:0000256" key="10">
    <source>
        <dbReference type="ARBA" id="ARBA00023204"/>
    </source>
</evidence>
<keyword evidence="4 13" id="KW-0863">Zinc-finger</keyword>
<comment type="domain">
    <text evidence="11">The middle region has homology to RecA with ATPase motifs including the RadA KNRFG motif, while the C-terminus is homologous to Lon protease.</text>
</comment>
<dbReference type="GO" id="GO:0016787">
    <property type="term" value="F:hydrolase activity"/>
    <property type="evidence" value="ECO:0007669"/>
    <property type="project" value="UniProtKB-KW"/>
</dbReference>
<keyword evidence="1 11" id="KW-0479">Metal-binding</keyword>
<feature type="short sequence motif" description="RadA KNRFG motif" evidence="11">
    <location>
        <begin position="253"/>
        <end position="257"/>
    </location>
</feature>
<keyword evidence="5" id="KW-0378">Hydrolase</keyword>